<organism evidence="1">
    <name type="scientific">Anthurium amnicola</name>
    <dbReference type="NCBI Taxonomy" id="1678845"/>
    <lineage>
        <taxon>Eukaryota</taxon>
        <taxon>Viridiplantae</taxon>
        <taxon>Streptophyta</taxon>
        <taxon>Embryophyta</taxon>
        <taxon>Tracheophyta</taxon>
        <taxon>Spermatophyta</taxon>
        <taxon>Magnoliopsida</taxon>
        <taxon>Liliopsida</taxon>
        <taxon>Araceae</taxon>
        <taxon>Pothoideae</taxon>
        <taxon>Potheae</taxon>
        <taxon>Anthurium</taxon>
    </lineage>
</organism>
<proteinExistence type="predicted"/>
<dbReference type="AlphaFoldDB" id="A0A1D1Y3C2"/>
<accession>A0A1D1Y3C2</accession>
<name>A0A1D1Y3C2_9ARAE</name>
<evidence type="ECO:0000313" key="1">
    <source>
        <dbReference type="EMBL" id="JAT49153.1"/>
    </source>
</evidence>
<sequence length="110" mass="12769">MKTVYNAPKYHLRCLQFNYLAFHLRSLTGFLDCFTVRSEANYKSKTVKVKFVFVKFVGRFFFNCHVPPDSCLRSCGIVLQCPLSSSNVHMFDSYMSLLLQMTLMEVNFNG</sequence>
<dbReference type="EMBL" id="GDJX01018783">
    <property type="protein sequence ID" value="JAT49153.1"/>
    <property type="molecule type" value="Transcribed_RNA"/>
</dbReference>
<reference evidence="1" key="1">
    <citation type="submission" date="2015-07" db="EMBL/GenBank/DDBJ databases">
        <title>Transcriptome Assembly of Anthurium amnicola.</title>
        <authorList>
            <person name="Suzuki J."/>
        </authorList>
    </citation>
    <scope>NUCLEOTIDE SEQUENCE</scope>
</reference>
<gene>
    <name evidence="1" type="primary">Wt1_1</name>
    <name evidence="1" type="ORF">g.25355</name>
</gene>
<feature type="non-terminal residue" evidence="1">
    <location>
        <position position="110"/>
    </location>
</feature>
<protein>
    <submittedName>
        <fullName evidence="1">Wilms tumor</fullName>
    </submittedName>
</protein>